<comment type="similarity">
    <text evidence="3">Belongs to the HARBI1 family.</text>
</comment>
<dbReference type="Pfam" id="PF13359">
    <property type="entry name" value="DDE_Tnp_4"/>
    <property type="match status" value="1"/>
</dbReference>
<comment type="cofactor">
    <cofactor evidence="1">
        <name>a divalent metal cation</name>
        <dbReference type="ChEBI" id="CHEBI:60240"/>
    </cofactor>
</comment>
<evidence type="ECO:0000256" key="3">
    <source>
        <dbReference type="ARBA" id="ARBA00006958"/>
    </source>
</evidence>
<evidence type="ECO:0000313" key="9">
    <source>
        <dbReference type="EMBL" id="KAK3923113.1"/>
    </source>
</evidence>
<organism evidence="9 10">
    <name type="scientific">Frankliniella fusca</name>
    <dbReference type="NCBI Taxonomy" id="407009"/>
    <lineage>
        <taxon>Eukaryota</taxon>
        <taxon>Metazoa</taxon>
        <taxon>Ecdysozoa</taxon>
        <taxon>Arthropoda</taxon>
        <taxon>Hexapoda</taxon>
        <taxon>Insecta</taxon>
        <taxon>Pterygota</taxon>
        <taxon>Neoptera</taxon>
        <taxon>Paraneoptera</taxon>
        <taxon>Thysanoptera</taxon>
        <taxon>Terebrantia</taxon>
        <taxon>Thripoidea</taxon>
        <taxon>Thripidae</taxon>
        <taxon>Frankliniella</taxon>
    </lineage>
</organism>
<dbReference type="GO" id="GO:0046872">
    <property type="term" value="F:metal ion binding"/>
    <property type="evidence" value="ECO:0007669"/>
    <property type="project" value="UniProtKB-KW"/>
</dbReference>
<dbReference type="AlphaFoldDB" id="A0AAE1HKY2"/>
<name>A0AAE1HKY2_9NEOP</name>
<gene>
    <name evidence="9" type="ORF">KUF71_001757</name>
</gene>
<dbReference type="GO" id="GO:0005634">
    <property type="term" value="C:nucleus"/>
    <property type="evidence" value="ECO:0007669"/>
    <property type="project" value="UniProtKB-SubCell"/>
</dbReference>
<dbReference type="PANTHER" id="PTHR22930">
    <property type="match status" value="1"/>
</dbReference>
<evidence type="ECO:0000256" key="7">
    <source>
        <dbReference type="ARBA" id="ARBA00023242"/>
    </source>
</evidence>
<evidence type="ECO:0000256" key="2">
    <source>
        <dbReference type="ARBA" id="ARBA00004123"/>
    </source>
</evidence>
<comment type="caution">
    <text evidence="9">The sequence shown here is derived from an EMBL/GenBank/DDBJ whole genome shotgun (WGS) entry which is preliminary data.</text>
</comment>
<keyword evidence="10" id="KW-1185">Reference proteome</keyword>
<dbReference type="InterPro" id="IPR027806">
    <property type="entry name" value="HARBI1_dom"/>
</dbReference>
<dbReference type="EMBL" id="JAHWGI010001139">
    <property type="protein sequence ID" value="KAK3923113.1"/>
    <property type="molecule type" value="Genomic_DNA"/>
</dbReference>
<dbReference type="PANTHER" id="PTHR22930:SF85">
    <property type="entry name" value="GH03217P-RELATED"/>
    <property type="match status" value="1"/>
</dbReference>
<accession>A0AAE1HKY2</accession>
<evidence type="ECO:0000256" key="1">
    <source>
        <dbReference type="ARBA" id="ARBA00001968"/>
    </source>
</evidence>
<evidence type="ECO:0000256" key="5">
    <source>
        <dbReference type="ARBA" id="ARBA00022723"/>
    </source>
</evidence>
<proteinExistence type="inferred from homology"/>
<evidence type="ECO:0000256" key="6">
    <source>
        <dbReference type="ARBA" id="ARBA00022801"/>
    </source>
</evidence>
<dbReference type="GO" id="GO:0016787">
    <property type="term" value="F:hydrolase activity"/>
    <property type="evidence" value="ECO:0007669"/>
    <property type="project" value="UniProtKB-KW"/>
</dbReference>
<keyword evidence="6" id="KW-0378">Hydrolase</keyword>
<feature type="domain" description="DDE Tnp4" evidence="8">
    <location>
        <begin position="193"/>
        <end position="327"/>
    </location>
</feature>
<dbReference type="GO" id="GO:0004518">
    <property type="term" value="F:nuclease activity"/>
    <property type="evidence" value="ECO:0007669"/>
    <property type="project" value="UniProtKB-KW"/>
</dbReference>
<evidence type="ECO:0000313" key="10">
    <source>
        <dbReference type="Proteomes" id="UP001219518"/>
    </source>
</evidence>
<reference evidence="9" key="1">
    <citation type="submission" date="2021-07" db="EMBL/GenBank/DDBJ databases">
        <authorList>
            <person name="Catto M.A."/>
            <person name="Jacobson A."/>
            <person name="Kennedy G."/>
            <person name="Labadie P."/>
            <person name="Hunt B.G."/>
            <person name="Srinivasan R."/>
        </authorList>
    </citation>
    <scope>NUCLEOTIDE SEQUENCE</scope>
    <source>
        <strain evidence="9">PL_HMW_Pooled</strain>
        <tissue evidence="9">Head</tissue>
    </source>
</reference>
<dbReference type="InterPro" id="IPR045249">
    <property type="entry name" value="HARBI1-like"/>
</dbReference>
<keyword evidence="5" id="KW-0479">Metal-binding</keyword>
<dbReference type="Proteomes" id="UP001219518">
    <property type="component" value="Unassembled WGS sequence"/>
</dbReference>
<evidence type="ECO:0000256" key="4">
    <source>
        <dbReference type="ARBA" id="ARBA00022722"/>
    </source>
</evidence>
<comment type="subcellular location">
    <subcellularLocation>
        <location evidence="2">Nucleus</location>
    </subcellularLocation>
</comment>
<sequence length="350" mass="41077">MDGNIAQRLLIAALEEALIEEERQHVMRVMIGRMAAKIMGNMEEGVDLDVNNEAAAWVRVEVDVRQYRLMGDPAFQFHFRLSKSTYEVRRIFFIRTDCYLLCTFMRNGVRIRNSIDIPLLMVLWILATPDSFRSVALRFGVLPADVHYHYRYLIEVFRLMAPTYIKWPDQAERNEIKRRFQNYSGFPGIVGVIDGTYNPVTAPSIQRDRFRTRHHNHAFNSMVVCVHNLLIRDMHIGEVGSMHDQRVFRRSQLYTKLMMDDNMQVLNIDEHIIGDSAYALMDREMVPFRNAGNLTAEQRRYNYALCRCRARMEHAFGKAFGQWRRMKMLHSANIELAVDQWCPASFFIIL</sequence>
<keyword evidence="7" id="KW-0539">Nucleus</keyword>
<reference evidence="9" key="2">
    <citation type="journal article" date="2023" name="BMC Genomics">
        <title>Pest status, molecular evolution, and epigenetic factors derived from the genome assembly of Frankliniella fusca, a thysanopteran phytovirus vector.</title>
        <authorList>
            <person name="Catto M.A."/>
            <person name="Labadie P.E."/>
            <person name="Jacobson A.L."/>
            <person name="Kennedy G.G."/>
            <person name="Srinivasan R."/>
            <person name="Hunt B.G."/>
        </authorList>
    </citation>
    <scope>NUCLEOTIDE SEQUENCE</scope>
    <source>
        <strain evidence="9">PL_HMW_Pooled</strain>
    </source>
</reference>
<keyword evidence="4" id="KW-0540">Nuclease</keyword>
<protein>
    <submittedName>
        <fullName evidence="9">Protein ANTAGONIST OF LIKE HETEROCHROMATIN PROTEIN 1</fullName>
    </submittedName>
</protein>
<evidence type="ECO:0000259" key="8">
    <source>
        <dbReference type="Pfam" id="PF13359"/>
    </source>
</evidence>